<proteinExistence type="inferred from homology"/>
<dbReference type="InterPro" id="IPR023210">
    <property type="entry name" value="NADP_OxRdtase_dom"/>
</dbReference>
<comment type="similarity">
    <text evidence="2">Belongs to the aldo/keto reductase family. Aldo/keto reductase 2 subfamily.</text>
</comment>
<dbReference type="EMBL" id="JAQJAN010000004">
    <property type="protein sequence ID" value="KAJ5732349.1"/>
    <property type="molecule type" value="Genomic_DNA"/>
</dbReference>
<dbReference type="AlphaFoldDB" id="A0AAD6MY64"/>
<gene>
    <name evidence="4" type="ORF">N7493_003830</name>
</gene>
<keyword evidence="5" id="KW-1185">Reference proteome</keyword>
<evidence type="ECO:0000256" key="1">
    <source>
        <dbReference type="ARBA" id="ARBA00023002"/>
    </source>
</evidence>
<dbReference type="PANTHER" id="PTHR43364">
    <property type="entry name" value="NADH-SPECIFIC METHYLGLYOXAL REDUCTASE-RELATED"/>
    <property type="match status" value="1"/>
</dbReference>
<keyword evidence="1" id="KW-0560">Oxidoreductase</keyword>
<organism evidence="4 5">
    <name type="scientific">Penicillium malachiteum</name>
    <dbReference type="NCBI Taxonomy" id="1324776"/>
    <lineage>
        <taxon>Eukaryota</taxon>
        <taxon>Fungi</taxon>
        <taxon>Dikarya</taxon>
        <taxon>Ascomycota</taxon>
        <taxon>Pezizomycotina</taxon>
        <taxon>Eurotiomycetes</taxon>
        <taxon>Eurotiomycetidae</taxon>
        <taxon>Eurotiales</taxon>
        <taxon>Aspergillaceae</taxon>
        <taxon>Penicillium</taxon>
    </lineage>
</organism>
<reference evidence="4" key="2">
    <citation type="submission" date="2023-01" db="EMBL/GenBank/DDBJ databases">
        <authorList>
            <person name="Petersen C."/>
        </authorList>
    </citation>
    <scope>NUCLEOTIDE SEQUENCE</scope>
    <source>
        <strain evidence="4">IBT 17514</strain>
    </source>
</reference>
<dbReference type="InterPro" id="IPR036812">
    <property type="entry name" value="NAD(P)_OxRdtase_dom_sf"/>
</dbReference>
<dbReference type="Proteomes" id="UP001215712">
    <property type="component" value="Unassembled WGS sequence"/>
</dbReference>
<protein>
    <submittedName>
        <fullName evidence="4">Aldo/keto reductase</fullName>
    </submittedName>
</protein>
<feature type="domain" description="NADP-dependent oxidoreductase" evidence="3">
    <location>
        <begin position="10"/>
        <end position="254"/>
    </location>
</feature>
<reference evidence="4" key="1">
    <citation type="journal article" date="2023" name="IMA Fungus">
        <title>Comparative genomic study of the Penicillium genus elucidates a diverse pangenome and 15 lateral gene transfer events.</title>
        <authorList>
            <person name="Petersen C."/>
            <person name="Sorensen T."/>
            <person name="Nielsen M.R."/>
            <person name="Sondergaard T.E."/>
            <person name="Sorensen J.L."/>
            <person name="Fitzpatrick D.A."/>
            <person name="Frisvad J.C."/>
            <person name="Nielsen K.L."/>
        </authorList>
    </citation>
    <scope>NUCLEOTIDE SEQUENCE</scope>
    <source>
        <strain evidence="4">IBT 17514</strain>
    </source>
</reference>
<evidence type="ECO:0000259" key="3">
    <source>
        <dbReference type="Pfam" id="PF00248"/>
    </source>
</evidence>
<dbReference type="InterPro" id="IPR050523">
    <property type="entry name" value="AKR_Detox_Biosynth"/>
</dbReference>
<evidence type="ECO:0000313" key="5">
    <source>
        <dbReference type="Proteomes" id="UP001215712"/>
    </source>
</evidence>
<dbReference type="Pfam" id="PF00248">
    <property type="entry name" value="Aldo_ket_red"/>
    <property type="match status" value="1"/>
</dbReference>
<accession>A0AAD6MY64</accession>
<dbReference type="SUPFAM" id="SSF51430">
    <property type="entry name" value="NAD(P)-linked oxidoreductase"/>
    <property type="match status" value="1"/>
</dbReference>
<dbReference type="PANTHER" id="PTHR43364:SF4">
    <property type="entry name" value="NAD(P)-LINKED OXIDOREDUCTASE SUPERFAMILY PROTEIN"/>
    <property type="match status" value="1"/>
</dbReference>
<dbReference type="GO" id="GO:0016491">
    <property type="term" value="F:oxidoreductase activity"/>
    <property type="evidence" value="ECO:0007669"/>
    <property type="project" value="UniProtKB-KW"/>
</dbReference>
<evidence type="ECO:0000313" key="4">
    <source>
        <dbReference type="EMBL" id="KAJ5732349.1"/>
    </source>
</evidence>
<dbReference type="Gene3D" id="3.20.20.100">
    <property type="entry name" value="NADP-dependent oxidoreductase domain"/>
    <property type="match status" value="1"/>
</dbReference>
<name>A0AAD6MY64_9EURO</name>
<sequence length="269" mass="29894">MALPPAATELVVGCLSWGDKWNADNIQNLLERLEAAGIKHFDTASYYPPSNSGASEKLLGTVKQPGFTIDTKILFRPDALRKDLVEASLRQSLESLGLTKVKTLYAHAPDKTTSIADQAANFNHFYEAGYFEQLGLCNYSPDQLSEFIDIAKAKGYVLPTIYQGQYNMFCRQYETDLFPLLRENGIPFVANSPLAGGFQSETNMLGFLYRYWYDKPVFQAAMEELKAAVTQYEGEAASSTLAQIAMRWLLFHSGLQSTDQVAIGPNSVQ</sequence>
<evidence type="ECO:0000256" key="2">
    <source>
        <dbReference type="ARBA" id="ARBA00038157"/>
    </source>
</evidence>
<comment type="caution">
    <text evidence="4">The sequence shown here is derived from an EMBL/GenBank/DDBJ whole genome shotgun (WGS) entry which is preliminary data.</text>
</comment>